<keyword evidence="4" id="KW-0843">Virulence</keyword>
<evidence type="ECO:0000313" key="10">
    <source>
        <dbReference type="EMBL" id="KAK0649160.1"/>
    </source>
</evidence>
<comment type="subcellular location">
    <subcellularLocation>
        <location evidence="1">Membrane</location>
        <topology evidence="1">Single-pass membrane protein</topology>
    </subcellularLocation>
</comment>
<evidence type="ECO:0000256" key="5">
    <source>
        <dbReference type="ARBA" id="ARBA00023136"/>
    </source>
</evidence>
<dbReference type="AlphaFoldDB" id="A0AA40CS13"/>
<evidence type="ECO:0000256" key="3">
    <source>
        <dbReference type="ARBA" id="ARBA00022989"/>
    </source>
</evidence>
<evidence type="ECO:0000256" key="4">
    <source>
        <dbReference type="ARBA" id="ARBA00023026"/>
    </source>
</evidence>
<keyword evidence="11" id="KW-1185">Reference proteome</keyword>
<keyword evidence="5 9" id="KW-0472">Membrane</keyword>
<dbReference type="GO" id="GO:0043386">
    <property type="term" value="P:mycotoxin biosynthetic process"/>
    <property type="evidence" value="ECO:0007669"/>
    <property type="project" value="InterPro"/>
</dbReference>
<keyword evidence="3 9" id="KW-1133">Transmembrane helix</keyword>
<accession>A0AA40CS13</accession>
<keyword evidence="6" id="KW-0325">Glycoprotein</keyword>
<evidence type="ECO:0000256" key="9">
    <source>
        <dbReference type="SAM" id="Phobius"/>
    </source>
</evidence>
<comment type="caution">
    <text evidence="10">The sequence shown here is derived from an EMBL/GenBank/DDBJ whole genome shotgun (WGS) entry which is preliminary data.</text>
</comment>
<protein>
    <recommendedName>
        <fullName evidence="12">Tat pathway signal sequence</fullName>
    </recommendedName>
</protein>
<feature type="compositionally biased region" description="Polar residues" evidence="8">
    <location>
        <begin position="35"/>
        <end position="44"/>
    </location>
</feature>
<evidence type="ECO:0000256" key="7">
    <source>
        <dbReference type="ARBA" id="ARBA00035112"/>
    </source>
</evidence>
<dbReference type="EMBL" id="JAULSV010000003">
    <property type="protein sequence ID" value="KAK0649160.1"/>
    <property type="molecule type" value="Genomic_DNA"/>
</dbReference>
<feature type="compositionally biased region" description="Basic and acidic residues" evidence="8">
    <location>
        <begin position="48"/>
        <end position="57"/>
    </location>
</feature>
<organism evidence="10 11">
    <name type="scientific">Cercophora newfieldiana</name>
    <dbReference type="NCBI Taxonomy" id="92897"/>
    <lineage>
        <taxon>Eukaryota</taxon>
        <taxon>Fungi</taxon>
        <taxon>Dikarya</taxon>
        <taxon>Ascomycota</taxon>
        <taxon>Pezizomycotina</taxon>
        <taxon>Sordariomycetes</taxon>
        <taxon>Sordariomycetidae</taxon>
        <taxon>Sordariales</taxon>
        <taxon>Lasiosphaeriaceae</taxon>
        <taxon>Cercophora</taxon>
    </lineage>
</organism>
<dbReference type="GO" id="GO:0016020">
    <property type="term" value="C:membrane"/>
    <property type="evidence" value="ECO:0007669"/>
    <property type="project" value="UniProtKB-SubCell"/>
</dbReference>
<sequence length="308" mass="35133">MPAKGKKKSLSWGRNSVQYQPVENLTGADDAAEQQPLNASSSETSLDDGNREFDNPRNKSLTRRLRWLAYTVLVITTNLMSLFLGFMVGRWNLNLDRTCAAYTTQYSPVLRDVDIMYEDQAFNGSFIKENIYRLEGSPEVDAAWEALGVDYRAGIISYEEGLKSGLTSSHVQRSNEFGGGFFVNVEGLHHLHCLNLVRKALYFNYDYYKEQGTHAFTNDDKILRLHVTHCLDTVRQVLMCNVDTAVLGQVWYNPEHPKAFPDFSTKHKCKNYDAVRKWAEAREEPPPETLPHGYMKLPVSRDILPETP</sequence>
<evidence type="ECO:0000256" key="6">
    <source>
        <dbReference type="ARBA" id="ARBA00023180"/>
    </source>
</evidence>
<evidence type="ECO:0000256" key="1">
    <source>
        <dbReference type="ARBA" id="ARBA00004167"/>
    </source>
</evidence>
<dbReference type="Pfam" id="PF11807">
    <property type="entry name" value="UstYa"/>
    <property type="match status" value="1"/>
</dbReference>
<feature type="region of interest" description="Disordered" evidence="8">
    <location>
        <begin position="23"/>
        <end position="57"/>
    </location>
</feature>
<name>A0AA40CS13_9PEZI</name>
<gene>
    <name evidence="10" type="ORF">B0T16DRAFT_409532</name>
</gene>
<dbReference type="PANTHER" id="PTHR33365:SF13">
    <property type="entry name" value="TAT PATHWAY SIGNAL SEQUENCE"/>
    <property type="match status" value="1"/>
</dbReference>
<evidence type="ECO:0008006" key="12">
    <source>
        <dbReference type="Google" id="ProtNLM"/>
    </source>
</evidence>
<dbReference type="PANTHER" id="PTHR33365">
    <property type="entry name" value="YALI0B05434P"/>
    <property type="match status" value="1"/>
</dbReference>
<evidence type="ECO:0000256" key="2">
    <source>
        <dbReference type="ARBA" id="ARBA00022692"/>
    </source>
</evidence>
<dbReference type="Proteomes" id="UP001174936">
    <property type="component" value="Unassembled WGS sequence"/>
</dbReference>
<dbReference type="InterPro" id="IPR021765">
    <property type="entry name" value="UstYa-like"/>
</dbReference>
<feature type="transmembrane region" description="Helical" evidence="9">
    <location>
        <begin position="67"/>
        <end position="89"/>
    </location>
</feature>
<evidence type="ECO:0000256" key="8">
    <source>
        <dbReference type="SAM" id="MobiDB-lite"/>
    </source>
</evidence>
<reference evidence="10" key="1">
    <citation type="submission" date="2023-06" db="EMBL/GenBank/DDBJ databases">
        <title>Genome-scale phylogeny and comparative genomics of the fungal order Sordariales.</title>
        <authorList>
            <consortium name="Lawrence Berkeley National Laboratory"/>
            <person name="Hensen N."/>
            <person name="Bonometti L."/>
            <person name="Westerberg I."/>
            <person name="Brannstrom I.O."/>
            <person name="Guillou S."/>
            <person name="Cros-Aarteil S."/>
            <person name="Calhoun S."/>
            <person name="Haridas S."/>
            <person name="Kuo A."/>
            <person name="Mondo S."/>
            <person name="Pangilinan J."/>
            <person name="Riley R."/>
            <person name="Labutti K."/>
            <person name="Andreopoulos B."/>
            <person name="Lipzen A."/>
            <person name="Chen C."/>
            <person name="Yanf M."/>
            <person name="Daum C."/>
            <person name="Ng V."/>
            <person name="Clum A."/>
            <person name="Steindorff A."/>
            <person name="Ohm R."/>
            <person name="Martin F."/>
            <person name="Silar P."/>
            <person name="Natvig D."/>
            <person name="Lalanne C."/>
            <person name="Gautier V."/>
            <person name="Ament-Velasquez S.L."/>
            <person name="Kruys A."/>
            <person name="Hutchinson M.I."/>
            <person name="Powell A.J."/>
            <person name="Barry K."/>
            <person name="Miller A.N."/>
            <person name="Grigoriev I.V."/>
            <person name="Debuchy R."/>
            <person name="Gladieux P."/>
            <person name="Thoren M.H."/>
            <person name="Johannesson H."/>
        </authorList>
    </citation>
    <scope>NUCLEOTIDE SEQUENCE</scope>
    <source>
        <strain evidence="10">SMH2532-1</strain>
    </source>
</reference>
<feature type="region of interest" description="Disordered" evidence="8">
    <location>
        <begin position="281"/>
        <end position="308"/>
    </location>
</feature>
<proteinExistence type="inferred from homology"/>
<evidence type="ECO:0000313" key="11">
    <source>
        <dbReference type="Proteomes" id="UP001174936"/>
    </source>
</evidence>
<comment type="similarity">
    <text evidence="7">Belongs to the ustYa family.</text>
</comment>
<keyword evidence="2 9" id="KW-0812">Transmembrane</keyword>